<feature type="binding site" evidence="4 6">
    <location>
        <position position="312"/>
    </location>
    <ligand>
        <name>substrate</name>
    </ligand>
</feature>
<dbReference type="FunFam" id="3.20.20.10:FF:000002">
    <property type="entry name" value="Alanine racemase"/>
    <property type="match status" value="1"/>
</dbReference>
<sequence>MEKFQSGVKINLDNLINNYRVIKNKVKGKKVIPVIKADAYGHGAEICAKILMSEGADLFAVSSVYEAMCLRDYGIDADVLILGYVPDRKINKIIDNDIIPTIYNLDFARKLNEEAGKKNKKIKVHIKINTGMNRLGFNKDEIDEAFKLLKGLDNLIYEGLFSHFATSDEIDKSYSNKQFEIFDYAIKKSKEYDLDVTINHIANSAAITDLDEYSLDAVRAGIVLYGVYPSEVKPEINPYKPVMSFYTTITNIFHIDKDETVGYGRTFTAKEKTKVAVMCVGYADGYNRKLSNKGEVLINNKYKAKVIGNVCMDMTMLEIPEEADIEIGDNVEIFGENINISSLAEICETIPYELLCCINKRVKREYILNGKPEEFEI</sequence>
<dbReference type="SUPFAM" id="SSF51419">
    <property type="entry name" value="PLP-binding barrel"/>
    <property type="match status" value="1"/>
</dbReference>
<evidence type="ECO:0000256" key="2">
    <source>
        <dbReference type="ARBA" id="ARBA00022898"/>
    </source>
</evidence>
<dbReference type="InterPro" id="IPR020622">
    <property type="entry name" value="Ala_racemase_pyridoxalP-BS"/>
</dbReference>
<dbReference type="PRINTS" id="PR00992">
    <property type="entry name" value="ALARACEMASE"/>
</dbReference>
<dbReference type="UniPathway" id="UPA00042">
    <property type="reaction ID" value="UER00497"/>
</dbReference>
<dbReference type="Pfam" id="PF00842">
    <property type="entry name" value="Ala_racemase_C"/>
    <property type="match status" value="1"/>
</dbReference>
<dbReference type="CDD" id="cd00430">
    <property type="entry name" value="PLPDE_III_AR"/>
    <property type="match status" value="1"/>
</dbReference>
<dbReference type="SUPFAM" id="SSF50621">
    <property type="entry name" value="Alanine racemase C-terminal domain-like"/>
    <property type="match status" value="1"/>
</dbReference>
<comment type="pathway">
    <text evidence="4">Amino-acid biosynthesis; D-alanine biosynthesis; D-alanine from L-alanine: step 1/1.</text>
</comment>
<dbReference type="Gene3D" id="3.20.20.10">
    <property type="entry name" value="Alanine racemase"/>
    <property type="match status" value="1"/>
</dbReference>
<gene>
    <name evidence="8" type="primary">alr</name>
    <name evidence="8" type="ORF">DW687_03040</name>
</gene>
<dbReference type="HAMAP" id="MF_01201">
    <property type="entry name" value="Ala_racemase"/>
    <property type="match status" value="1"/>
</dbReference>
<evidence type="ECO:0000259" key="7">
    <source>
        <dbReference type="SMART" id="SM01005"/>
    </source>
</evidence>
<dbReference type="RefSeq" id="WP_117531522.1">
    <property type="nucleotide sequence ID" value="NZ_QUSM01000002.1"/>
</dbReference>
<feature type="modified residue" description="N6-(pyridoxal phosphate)lysine" evidence="4 5">
    <location>
        <position position="36"/>
    </location>
</feature>
<keyword evidence="2 4" id="KW-0663">Pyridoxal phosphate</keyword>
<dbReference type="Pfam" id="PF01168">
    <property type="entry name" value="Ala_racemase_N"/>
    <property type="match status" value="1"/>
</dbReference>
<dbReference type="EMBL" id="QUSM01000002">
    <property type="protein sequence ID" value="RGD75317.1"/>
    <property type="molecule type" value="Genomic_DNA"/>
</dbReference>
<evidence type="ECO:0000256" key="1">
    <source>
        <dbReference type="ARBA" id="ARBA00001933"/>
    </source>
</evidence>
<dbReference type="PANTHER" id="PTHR30511">
    <property type="entry name" value="ALANINE RACEMASE"/>
    <property type="match status" value="1"/>
</dbReference>
<keyword evidence="3 4" id="KW-0413">Isomerase</keyword>
<feature type="domain" description="Alanine racemase C-terminal" evidence="7">
    <location>
        <begin position="242"/>
        <end position="367"/>
    </location>
</feature>
<comment type="similarity">
    <text evidence="4">Belongs to the alanine racemase family.</text>
</comment>
<reference evidence="8 9" key="1">
    <citation type="submission" date="2018-08" db="EMBL/GenBank/DDBJ databases">
        <title>A genome reference for cultivated species of the human gut microbiota.</title>
        <authorList>
            <person name="Zou Y."/>
            <person name="Xue W."/>
            <person name="Luo G."/>
        </authorList>
    </citation>
    <scope>NUCLEOTIDE SEQUENCE [LARGE SCALE GENOMIC DNA]</scope>
    <source>
        <strain evidence="8 9">AM25-6</strain>
    </source>
</reference>
<dbReference type="GO" id="GO:0008784">
    <property type="term" value="F:alanine racemase activity"/>
    <property type="evidence" value="ECO:0007669"/>
    <property type="project" value="UniProtKB-UniRule"/>
</dbReference>
<evidence type="ECO:0000313" key="9">
    <source>
        <dbReference type="Proteomes" id="UP000261212"/>
    </source>
</evidence>
<dbReference type="InterPro" id="IPR011079">
    <property type="entry name" value="Ala_racemase_C"/>
</dbReference>
<dbReference type="AlphaFoldDB" id="A0A3E3E197"/>
<proteinExistence type="inferred from homology"/>
<evidence type="ECO:0000256" key="6">
    <source>
        <dbReference type="PIRSR" id="PIRSR600821-52"/>
    </source>
</evidence>
<dbReference type="InterPro" id="IPR001608">
    <property type="entry name" value="Ala_racemase_N"/>
</dbReference>
<dbReference type="EC" id="5.1.1.1" evidence="4"/>
<feature type="active site" description="Proton acceptor; specific for D-alanine" evidence="4">
    <location>
        <position position="36"/>
    </location>
</feature>
<dbReference type="GO" id="GO:0005829">
    <property type="term" value="C:cytosol"/>
    <property type="evidence" value="ECO:0007669"/>
    <property type="project" value="TreeGrafter"/>
</dbReference>
<evidence type="ECO:0000256" key="4">
    <source>
        <dbReference type="HAMAP-Rule" id="MF_01201"/>
    </source>
</evidence>
<dbReference type="InterPro" id="IPR009006">
    <property type="entry name" value="Ala_racemase/Decarboxylase_C"/>
</dbReference>
<comment type="function">
    <text evidence="4">Catalyzes the interconversion of L-alanine and D-alanine. May also act on other amino acids.</text>
</comment>
<dbReference type="Gene3D" id="2.40.37.10">
    <property type="entry name" value="Lyase, Ornithine Decarboxylase, Chain A, domain 1"/>
    <property type="match status" value="1"/>
</dbReference>
<dbReference type="InterPro" id="IPR029066">
    <property type="entry name" value="PLP-binding_barrel"/>
</dbReference>
<dbReference type="GO" id="GO:0030170">
    <property type="term" value="F:pyridoxal phosphate binding"/>
    <property type="evidence" value="ECO:0007669"/>
    <property type="project" value="UniProtKB-UniRule"/>
</dbReference>
<dbReference type="GO" id="GO:0030632">
    <property type="term" value="P:D-alanine biosynthetic process"/>
    <property type="evidence" value="ECO:0007669"/>
    <property type="project" value="UniProtKB-UniRule"/>
</dbReference>
<comment type="caution">
    <text evidence="8">The sequence shown here is derived from an EMBL/GenBank/DDBJ whole genome shotgun (WGS) entry which is preliminary data.</text>
</comment>
<comment type="catalytic activity">
    <reaction evidence="4">
        <text>L-alanine = D-alanine</text>
        <dbReference type="Rhea" id="RHEA:20249"/>
        <dbReference type="ChEBI" id="CHEBI:57416"/>
        <dbReference type="ChEBI" id="CHEBI:57972"/>
        <dbReference type="EC" id="5.1.1.1"/>
    </reaction>
</comment>
<comment type="cofactor">
    <cofactor evidence="1 4 5">
        <name>pyridoxal 5'-phosphate</name>
        <dbReference type="ChEBI" id="CHEBI:597326"/>
    </cofactor>
</comment>
<organism evidence="8 9">
    <name type="scientific">Anaerofustis stercorihominis</name>
    <dbReference type="NCBI Taxonomy" id="214853"/>
    <lineage>
        <taxon>Bacteria</taxon>
        <taxon>Bacillati</taxon>
        <taxon>Bacillota</taxon>
        <taxon>Clostridia</taxon>
        <taxon>Eubacteriales</taxon>
        <taxon>Eubacteriaceae</taxon>
        <taxon>Anaerofustis</taxon>
    </lineage>
</organism>
<dbReference type="SMART" id="SM01005">
    <property type="entry name" value="Ala_racemase_C"/>
    <property type="match status" value="1"/>
</dbReference>
<evidence type="ECO:0000313" key="8">
    <source>
        <dbReference type="EMBL" id="RGD75317.1"/>
    </source>
</evidence>
<feature type="binding site" evidence="4 6">
    <location>
        <position position="134"/>
    </location>
    <ligand>
        <name>substrate</name>
    </ligand>
</feature>
<dbReference type="NCBIfam" id="TIGR00492">
    <property type="entry name" value="alr"/>
    <property type="match status" value="1"/>
</dbReference>
<name>A0A3E3E197_9FIRM</name>
<evidence type="ECO:0000256" key="5">
    <source>
        <dbReference type="PIRSR" id="PIRSR600821-50"/>
    </source>
</evidence>
<dbReference type="PROSITE" id="PS00395">
    <property type="entry name" value="ALANINE_RACEMASE"/>
    <property type="match status" value="1"/>
</dbReference>
<protein>
    <recommendedName>
        <fullName evidence="4">Alanine racemase</fullName>
        <ecNumber evidence="4">5.1.1.1</ecNumber>
    </recommendedName>
</protein>
<dbReference type="PANTHER" id="PTHR30511:SF0">
    <property type="entry name" value="ALANINE RACEMASE, CATABOLIC-RELATED"/>
    <property type="match status" value="1"/>
</dbReference>
<evidence type="ECO:0000256" key="3">
    <source>
        <dbReference type="ARBA" id="ARBA00023235"/>
    </source>
</evidence>
<accession>A0A3E3E197</accession>
<dbReference type="InterPro" id="IPR000821">
    <property type="entry name" value="Ala_racemase"/>
</dbReference>
<feature type="active site" description="Proton acceptor; specific for L-alanine" evidence="4">
    <location>
        <position position="263"/>
    </location>
</feature>
<dbReference type="Proteomes" id="UP000261212">
    <property type="component" value="Unassembled WGS sequence"/>
</dbReference>